<dbReference type="InterPro" id="IPR013328">
    <property type="entry name" value="6PGD_dom2"/>
</dbReference>
<dbReference type="InterPro" id="IPR029154">
    <property type="entry name" value="HIBADH-like_NADP-bd"/>
</dbReference>
<comment type="similarity">
    <text evidence="1">Belongs to the HIBADH-related family.</text>
</comment>
<dbReference type="EC" id="1.1.1.31" evidence="6"/>
<dbReference type="InterPro" id="IPR006115">
    <property type="entry name" value="6PGDH_NADP-bd"/>
</dbReference>
<evidence type="ECO:0000259" key="4">
    <source>
        <dbReference type="Pfam" id="PF03446"/>
    </source>
</evidence>
<dbReference type="SUPFAM" id="SSF51735">
    <property type="entry name" value="NAD(P)-binding Rossmann-fold domains"/>
    <property type="match status" value="1"/>
</dbReference>
<evidence type="ECO:0000313" key="6">
    <source>
        <dbReference type="EMBL" id="MBM7416718.1"/>
    </source>
</evidence>
<evidence type="ECO:0000313" key="7">
    <source>
        <dbReference type="Proteomes" id="UP000703038"/>
    </source>
</evidence>
<evidence type="ECO:0000256" key="1">
    <source>
        <dbReference type="ARBA" id="ARBA00009080"/>
    </source>
</evidence>
<evidence type="ECO:0000256" key="3">
    <source>
        <dbReference type="ARBA" id="ARBA00023027"/>
    </source>
</evidence>
<dbReference type="Pfam" id="PF03446">
    <property type="entry name" value="NAD_binding_2"/>
    <property type="match status" value="1"/>
</dbReference>
<name>A0ABS2KXR0_9NOCA</name>
<keyword evidence="2 6" id="KW-0560">Oxidoreductase</keyword>
<feature type="domain" description="3-hydroxyisobutyrate dehydrogenase-like NAD-binding" evidence="5">
    <location>
        <begin position="160"/>
        <end position="276"/>
    </location>
</feature>
<evidence type="ECO:0000256" key="2">
    <source>
        <dbReference type="ARBA" id="ARBA00023002"/>
    </source>
</evidence>
<dbReference type="InterPro" id="IPR036291">
    <property type="entry name" value="NAD(P)-bd_dom_sf"/>
</dbReference>
<dbReference type="Gene3D" id="3.40.50.720">
    <property type="entry name" value="NAD(P)-binding Rossmann-like Domain"/>
    <property type="match status" value="1"/>
</dbReference>
<comment type="caution">
    <text evidence="6">The sequence shown here is derived from an EMBL/GenBank/DDBJ whole genome shotgun (WGS) entry which is preliminary data.</text>
</comment>
<evidence type="ECO:0000259" key="5">
    <source>
        <dbReference type="Pfam" id="PF14833"/>
    </source>
</evidence>
<dbReference type="Proteomes" id="UP000703038">
    <property type="component" value="Unassembled WGS sequence"/>
</dbReference>
<dbReference type="InterPro" id="IPR015815">
    <property type="entry name" value="HIBADH-related"/>
</dbReference>
<sequence length="286" mass="29244">MAVLGTGTMGAGMAGSLLRGDHEVTVWNRNADRAAPLKDQGATVADDPAACVADADVIVTMLYDESATADTATTFLSAVKDGAVWVQSATVGPAGARRLADLAQHHGVAFLDCPMLGTKEPAESGKLTALASGPAGGLESVRPVLESMTVKIVNAGTEPGRASALKLACNAMVSTLTAATAQSLAMASELGLEPSLVLEALDGGPINAPYTQMKGRSMIERDFTPSFGIDGVVKDVDLMIDAVDPRTSRLLQAVRSAYVDASVAGHGADDLAAVVTAFENDEGFQG</sequence>
<dbReference type="Gene3D" id="1.10.1040.10">
    <property type="entry name" value="N-(1-d-carboxylethyl)-l-norvaline Dehydrogenase, domain 2"/>
    <property type="match status" value="1"/>
</dbReference>
<dbReference type="PANTHER" id="PTHR43580">
    <property type="entry name" value="OXIDOREDUCTASE GLYR1-RELATED"/>
    <property type="match status" value="1"/>
</dbReference>
<dbReference type="EMBL" id="JAFBBK010000001">
    <property type="protein sequence ID" value="MBM7416718.1"/>
    <property type="molecule type" value="Genomic_DNA"/>
</dbReference>
<dbReference type="Pfam" id="PF14833">
    <property type="entry name" value="NAD_binding_11"/>
    <property type="match status" value="1"/>
</dbReference>
<dbReference type="InterPro" id="IPR051265">
    <property type="entry name" value="HIBADH-related_NP60_sf"/>
</dbReference>
<feature type="domain" description="6-phosphogluconate dehydrogenase NADP-binding" evidence="4">
    <location>
        <begin position="2"/>
        <end position="153"/>
    </location>
</feature>
<reference evidence="6 7" key="1">
    <citation type="submission" date="2021-01" db="EMBL/GenBank/DDBJ databases">
        <title>Genomics of switchgrass bacterial isolates.</title>
        <authorList>
            <person name="Shade A."/>
        </authorList>
    </citation>
    <scope>NUCLEOTIDE SEQUENCE [LARGE SCALE GENOMIC DNA]</scope>
    <source>
        <strain evidence="6 7">PvP111</strain>
    </source>
</reference>
<organism evidence="6 7">
    <name type="scientific">Rhodococcoides corynebacterioides</name>
    <dbReference type="NCBI Taxonomy" id="53972"/>
    <lineage>
        <taxon>Bacteria</taxon>
        <taxon>Bacillati</taxon>
        <taxon>Actinomycetota</taxon>
        <taxon>Actinomycetes</taxon>
        <taxon>Mycobacteriales</taxon>
        <taxon>Nocardiaceae</taxon>
        <taxon>Rhodococcoides</taxon>
    </lineage>
</organism>
<dbReference type="GO" id="GO:0008442">
    <property type="term" value="F:3-hydroxyisobutyrate dehydrogenase activity"/>
    <property type="evidence" value="ECO:0007669"/>
    <property type="project" value="UniProtKB-EC"/>
</dbReference>
<keyword evidence="7" id="KW-1185">Reference proteome</keyword>
<dbReference type="PIRSF" id="PIRSF000103">
    <property type="entry name" value="HIBADH"/>
    <property type="match status" value="1"/>
</dbReference>
<keyword evidence="3" id="KW-0520">NAD</keyword>
<dbReference type="InterPro" id="IPR008927">
    <property type="entry name" value="6-PGluconate_DH-like_C_sf"/>
</dbReference>
<dbReference type="PANTHER" id="PTHR43580:SF2">
    <property type="entry name" value="CYTOKINE-LIKE NUCLEAR FACTOR N-PAC"/>
    <property type="match status" value="1"/>
</dbReference>
<accession>A0ABS2KXR0</accession>
<gene>
    <name evidence="6" type="ORF">JOE42_003451</name>
</gene>
<dbReference type="SUPFAM" id="SSF48179">
    <property type="entry name" value="6-phosphogluconate dehydrogenase C-terminal domain-like"/>
    <property type="match status" value="1"/>
</dbReference>
<protein>
    <submittedName>
        <fullName evidence="6">3-hydroxyisobutyrate dehydrogenase</fullName>
        <ecNumber evidence="6">1.1.1.31</ecNumber>
    </submittedName>
</protein>
<proteinExistence type="inferred from homology"/>